<keyword evidence="2" id="KW-1185">Reference proteome</keyword>
<protein>
    <submittedName>
        <fullName evidence="1">Uncharacterized protein</fullName>
    </submittedName>
</protein>
<evidence type="ECO:0000313" key="2">
    <source>
        <dbReference type="Proteomes" id="UP001275084"/>
    </source>
</evidence>
<name>A0AAJ0HE20_9PEZI</name>
<accession>A0AAJ0HE20</accession>
<proteinExistence type="predicted"/>
<dbReference type="Proteomes" id="UP001275084">
    <property type="component" value="Unassembled WGS sequence"/>
</dbReference>
<comment type="caution">
    <text evidence="1">The sequence shown here is derived from an EMBL/GenBank/DDBJ whole genome shotgun (WGS) entry which is preliminary data.</text>
</comment>
<sequence length="446" mass="48978">MALQVNAPSLTFFNEKAVFKGFNAAIVATRYHDHVFQRHLILRESRLPYSDPWILGQRLSLGSIVSKSLSEFTTHPWLGTQGSPLANYEISWSCPDFVGPGCAFEKFVLSGDAGFLSAGAEFSLGRKDKSPMIKREAAYYDSLVVLSSSYVVLASLKHDGNSNLADEFLFDPSNLQEGDDVSSPAAAIKFLRNRHNLEQPVFPNSHDIRTEEATKDGHTTKTEYRTSSGALLKDRITQIMHMLEQLLDHQATLDSYSAGIPLKLTPRSKLEGYRFMDLAARRPLTLRVVSLGAFRGAGKSWVDFTRAIKAVTLFGEGFGDLLERSAGASNGVRSRWERLPKHRDHLAVSTYDLAQIIRQEGSAASSPVKLAPGIYWPKAGAAFAPCLCREDGALVVLPVVRRCDRAQVLLPHNLLRGVASNVDTATLRSMLASDGAVVFGRSEILA</sequence>
<reference evidence="1" key="1">
    <citation type="journal article" date="2023" name="Mol. Phylogenet. Evol.">
        <title>Genome-scale phylogeny and comparative genomics of the fungal order Sordariales.</title>
        <authorList>
            <person name="Hensen N."/>
            <person name="Bonometti L."/>
            <person name="Westerberg I."/>
            <person name="Brannstrom I.O."/>
            <person name="Guillou S."/>
            <person name="Cros-Aarteil S."/>
            <person name="Calhoun S."/>
            <person name="Haridas S."/>
            <person name="Kuo A."/>
            <person name="Mondo S."/>
            <person name="Pangilinan J."/>
            <person name="Riley R."/>
            <person name="LaButti K."/>
            <person name="Andreopoulos B."/>
            <person name="Lipzen A."/>
            <person name="Chen C."/>
            <person name="Yan M."/>
            <person name="Daum C."/>
            <person name="Ng V."/>
            <person name="Clum A."/>
            <person name="Steindorff A."/>
            <person name="Ohm R.A."/>
            <person name="Martin F."/>
            <person name="Silar P."/>
            <person name="Natvig D.O."/>
            <person name="Lalanne C."/>
            <person name="Gautier V."/>
            <person name="Ament-Velasquez S.L."/>
            <person name="Kruys A."/>
            <person name="Hutchinson M.I."/>
            <person name="Powell A.J."/>
            <person name="Barry K."/>
            <person name="Miller A.N."/>
            <person name="Grigoriev I.V."/>
            <person name="Debuchy R."/>
            <person name="Gladieux P."/>
            <person name="Hiltunen Thoren M."/>
            <person name="Johannesson H."/>
        </authorList>
    </citation>
    <scope>NUCLEOTIDE SEQUENCE</scope>
    <source>
        <strain evidence="1">CBS 955.72</strain>
    </source>
</reference>
<dbReference type="AlphaFoldDB" id="A0AAJ0HE20"/>
<dbReference type="EMBL" id="JAUIQD010000005">
    <property type="protein sequence ID" value="KAK3349152.1"/>
    <property type="molecule type" value="Genomic_DNA"/>
</dbReference>
<reference evidence="1" key="2">
    <citation type="submission" date="2023-06" db="EMBL/GenBank/DDBJ databases">
        <authorList>
            <consortium name="Lawrence Berkeley National Laboratory"/>
            <person name="Haridas S."/>
            <person name="Hensen N."/>
            <person name="Bonometti L."/>
            <person name="Westerberg I."/>
            <person name="Brannstrom I.O."/>
            <person name="Guillou S."/>
            <person name="Cros-Aarteil S."/>
            <person name="Calhoun S."/>
            <person name="Kuo A."/>
            <person name="Mondo S."/>
            <person name="Pangilinan J."/>
            <person name="Riley R."/>
            <person name="Labutti K."/>
            <person name="Andreopoulos B."/>
            <person name="Lipzen A."/>
            <person name="Chen C."/>
            <person name="Yanf M."/>
            <person name="Daum C."/>
            <person name="Ng V."/>
            <person name="Clum A."/>
            <person name="Steindorff A."/>
            <person name="Ohm R."/>
            <person name="Martin F."/>
            <person name="Silar P."/>
            <person name="Natvig D."/>
            <person name="Lalanne C."/>
            <person name="Gautier V."/>
            <person name="Ament-Velasquez S.L."/>
            <person name="Kruys A."/>
            <person name="Hutchinson M.I."/>
            <person name="Powell A.J."/>
            <person name="Barry K."/>
            <person name="Miller A.N."/>
            <person name="Grigoriev I.V."/>
            <person name="Debuchy R."/>
            <person name="Gladieux P."/>
            <person name="Thoren M.H."/>
            <person name="Johannesson H."/>
        </authorList>
    </citation>
    <scope>NUCLEOTIDE SEQUENCE</scope>
    <source>
        <strain evidence="1">CBS 955.72</strain>
    </source>
</reference>
<organism evidence="1 2">
    <name type="scientific">Lasiosphaeria hispida</name>
    <dbReference type="NCBI Taxonomy" id="260671"/>
    <lineage>
        <taxon>Eukaryota</taxon>
        <taxon>Fungi</taxon>
        <taxon>Dikarya</taxon>
        <taxon>Ascomycota</taxon>
        <taxon>Pezizomycotina</taxon>
        <taxon>Sordariomycetes</taxon>
        <taxon>Sordariomycetidae</taxon>
        <taxon>Sordariales</taxon>
        <taxon>Lasiosphaeriaceae</taxon>
        <taxon>Lasiosphaeria</taxon>
    </lineage>
</organism>
<gene>
    <name evidence="1" type="ORF">B0T25DRAFT_582153</name>
</gene>
<evidence type="ECO:0000313" key="1">
    <source>
        <dbReference type="EMBL" id="KAK3349152.1"/>
    </source>
</evidence>